<keyword evidence="3" id="KW-0804">Transcription</keyword>
<dbReference type="Gene3D" id="1.20.120.530">
    <property type="entry name" value="GntR ligand-binding domain-like"/>
    <property type="match status" value="1"/>
</dbReference>
<protein>
    <submittedName>
        <fullName evidence="6">Transcriptional regulator, GntR family</fullName>
    </submittedName>
</protein>
<evidence type="ECO:0000256" key="2">
    <source>
        <dbReference type="ARBA" id="ARBA00023125"/>
    </source>
</evidence>
<dbReference type="Gene3D" id="1.10.10.10">
    <property type="entry name" value="Winged helix-like DNA-binding domain superfamily/Winged helix DNA-binding domain"/>
    <property type="match status" value="1"/>
</dbReference>
<dbReference type="InterPro" id="IPR036390">
    <property type="entry name" value="WH_DNA-bd_sf"/>
</dbReference>
<dbReference type="EMBL" id="FWZU01000001">
    <property type="protein sequence ID" value="SME88030.1"/>
    <property type="molecule type" value="Genomic_DNA"/>
</dbReference>
<dbReference type="InterPro" id="IPR008920">
    <property type="entry name" value="TF_FadR/GntR_C"/>
</dbReference>
<accession>A0A1X7C0Y7</accession>
<dbReference type="OrthoDB" id="5499567at2"/>
<keyword evidence="7" id="KW-1185">Reference proteome</keyword>
<feature type="coiled-coil region" evidence="4">
    <location>
        <begin position="159"/>
        <end position="186"/>
    </location>
</feature>
<sequence>MKINCMEITEISSVEKIAATLRRAIFEGYFLPGEQLKGVALSKSMGVSRGSVREALRILTTEGLVAHLPNKGASVRMLSLEEIDDIFLTRHILEIRAAQSIPTASDEFKQALVDSIKEYEAVAYVDDPVTIATAHINFHKAFVGLTGSLKLAELEESLMRDLQVIIACIENDRDDLHNEIANHKKLTEMVLNGDETAAVNWVDGYIPNGKEFVIEHILSLKNKPRLGR</sequence>
<keyword evidence="4" id="KW-0175">Coiled coil</keyword>
<dbReference type="PROSITE" id="PS50949">
    <property type="entry name" value="HTH_GNTR"/>
    <property type="match status" value="1"/>
</dbReference>
<dbReference type="SMART" id="SM00345">
    <property type="entry name" value="HTH_GNTR"/>
    <property type="match status" value="1"/>
</dbReference>
<dbReference type="Proteomes" id="UP000192906">
    <property type="component" value="Unassembled WGS sequence"/>
</dbReference>
<proteinExistence type="predicted"/>
<dbReference type="InterPro" id="IPR011711">
    <property type="entry name" value="GntR_C"/>
</dbReference>
<reference evidence="7" key="1">
    <citation type="submission" date="2017-04" db="EMBL/GenBank/DDBJ databases">
        <authorList>
            <person name="Varghese N."/>
            <person name="Submissions S."/>
        </authorList>
    </citation>
    <scope>NUCLEOTIDE SEQUENCE [LARGE SCALE GENOMIC DNA]</scope>
    <source>
        <strain evidence="7">K3S</strain>
    </source>
</reference>
<dbReference type="RefSeq" id="WP_085096774.1">
    <property type="nucleotide sequence ID" value="NZ_FWZU01000001.1"/>
</dbReference>
<dbReference type="PANTHER" id="PTHR43537">
    <property type="entry name" value="TRANSCRIPTIONAL REGULATOR, GNTR FAMILY"/>
    <property type="match status" value="1"/>
</dbReference>
<dbReference type="GO" id="GO:0003700">
    <property type="term" value="F:DNA-binding transcription factor activity"/>
    <property type="evidence" value="ECO:0007669"/>
    <property type="project" value="InterPro"/>
</dbReference>
<dbReference type="SUPFAM" id="SSF46785">
    <property type="entry name" value="Winged helix' DNA-binding domain"/>
    <property type="match status" value="1"/>
</dbReference>
<dbReference type="Pfam" id="PF00392">
    <property type="entry name" value="GntR"/>
    <property type="match status" value="1"/>
</dbReference>
<organism evidence="6 7">
    <name type="scientific">Desulfovibrio gilichinskyi</name>
    <dbReference type="NCBI Taxonomy" id="1519643"/>
    <lineage>
        <taxon>Bacteria</taxon>
        <taxon>Pseudomonadati</taxon>
        <taxon>Thermodesulfobacteriota</taxon>
        <taxon>Desulfovibrionia</taxon>
        <taxon>Desulfovibrionales</taxon>
        <taxon>Desulfovibrionaceae</taxon>
        <taxon>Desulfovibrio</taxon>
    </lineage>
</organism>
<keyword evidence="1" id="KW-0805">Transcription regulation</keyword>
<evidence type="ECO:0000313" key="7">
    <source>
        <dbReference type="Proteomes" id="UP000192906"/>
    </source>
</evidence>
<dbReference type="InterPro" id="IPR000524">
    <property type="entry name" value="Tscrpt_reg_HTH_GntR"/>
</dbReference>
<evidence type="ECO:0000256" key="4">
    <source>
        <dbReference type="SAM" id="Coils"/>
    </source>
</evidence>
<evidence type="ECO:0000256" key="3">
    <source>
        <dbReference type="ARBA" id="ARBA00023163"/>
    </source>
</evidence>
<feature type="domain" description="HTH gntR-type" evidence="5">
    <location>
        <begin position="11"/>
        <end position="78"/>
    </location>
</feature>
<dbReference type="CDD" id="cd07377">
    <property type="entry name" value="WHTH_GntR"/>
    <property type="match status" value="1"/>
</dbReference>
<evidence type="ECO:0000259" key="5">
    <source>
        <dbReference type="PROSITE" id="PS50949"/>
    </source>
</evidence>
<dbReference type="AlphaFoldDB" id="A0A1X7C0Y7"/>
<dbReference type="SUPFAM" id="SSF48008">
    <property type="entry name" value="GntR ligand-binding domain-like"/>
    <property type="match status" value="1"/>
</dbReference>
<evidence type="ECO:0000256" key="1">
    <source>
        <dbReference type="ARBA" id="ARBA00023015"/>
    </source>
</evidence>
<dbReference type="GO" id="GO:0003677">
    <property type="term" value="F:DNA binding"/>
    <property type="evidence" value="ECO:0007669"/>
    <property type="project" value="UniProtKB-KW"/>
</dbReference>
<dbReference type="STRING" id="1519643.SAMN06295933_0105"/>
<gene>
    <name evidence="6" type="ORF">SAMN06295933_0105</name>
</gene>
<dbReference type="PANTHER" id="PTHR43537:SF45">
    <property type="entry name" value="GNTR FAMILY REGULATORY PROTEIN"/>
    <property type="match status" value="1"/>
</dbReference>
<name>A0A1X7C0Y7_9BACT</name>
<evidence type="ECO:0000313" key="6">
    <source>
        <dbReference type="EMBL" id="SME88030.1"/>
    </source>
</evidence>
<dbReference type="InterPro" id="IPR036388">
    <property type="entry name" value="WH-like_DNA-bd_sf"/>
</dbReference>
<keyword evidence="2" id="KW-0238">DNA-binding</keyword>
<dbReference type="Pfam" id="PF07729">
    <property type="entry name" value="FCD"/>
    <property type="match status" value="1"/>
</dbReference>